<comment type="similarity">
    <text evidence="1">Belongs to the ketopantoate reductase family.</text>
</comment>
<evidence type="ECO:0000313" key="6">
    <source>
        <dbReference type="EMBL" id="ODV63070.1"/>
    </source>
</evidence>
<dbReference type="RefSeq" id="XP_020049377.1">
    <property type="nucleotide sequence ID" value="XM_020190276.1"/>
</dbReference>
<gene>
    <name evidence="6" type="ORF">ASCRUDRAFT_31484</name>
</gene>
<dbReference type="InterPro" id="IPR013752">
    <property type="entry name" value="KPA_reductase"/>
</dbReference>
<evidence type="ECO:0000256" key="1">
    <source>
        <dbReference type="ARBA" id="ARBA00007870"/>
    </source>
</evidence>
<feature type="domain" description="Ketopantoate reductase C-terminal" evidence="5">
    <location>
        <begin position="216"/>
        <end position="338"/>
    </location>
</feature>
<keyword evidence="2" id="KW-0521">NADP</keyword>
<dbReference type="InterPro" id="IPR036291">
    <property type="entry name" value="NAD(P)-bd_dom_sf"/>
</dbReference>
<dbReference type="PANTHER" id="PTHR21708:SF30">
    <property type="entry name" value="2-DEHYDROPANTOATE 2-REDUCTASE-RELATED"/>
    <property type="match status" value="1"/>
</dbReference>
<dbReference type="GO" id="GO:0008677">
    <property type="term" value="F:2-dehydropantoate 2-reductase activity"/>
    <property type="evidence" value="ECO:0007669"/>
    <property type="project" value="InterPro"/>
</dbReference>
<evidence type="ECO:0000313" key="7">
    <source>
        <dbReference type="Proteomes" id="UP000095038"/>
    </source>
</evidence>
<dbReference type="GO" id="GO:0015940">
    <property type="term" value="P:pantothenate biosynthetic process"/>
    <property type="evidence" value="ECO:0007669"/>
    <property type="project" value="InterPro"/>
</dbReference>
<dbReference type="Gene3D" id="1.10.1040.10">
    <property type="entry name" value="N-(1-d-carboxylethyl)-l-norvaline Dehydrogenase, domain 2"/>
    <property type="match status" value="1"/>
</dbReference>
<dbReference type="PANTHER" id="PTHR21708">
    <property type="entry name" value="PROBABLE 2-DEHYDROPANTOATE 2-REDUCTASE"/>
    <property type="match status" value="1"/>
</dbReference>
<dbReference type="FunCoup" id="A0A1D2VN88">
    <property type="interactions" value="33"/>
</dbReference>
<dbReference type="InterPro" id="IPR051402">
    <property type="entry name" value="KPR-Related"/>
</dbReference>
<dbReference type="InterPro" id="IPR003710">
    <property type="entry name" value="ApbA"/>
</dbReference>
<name>A0A1D2VN88_9ASCO</name>
<dbReference type="Pfam" id="PF02558">
    <property type="entry name" value="ApbA"/>
    <property type="match status" value="1"/>
</dbReference>
<reference evidence="7" key="1">
    <citation type="submission" date="2016-05" db="EMBL/GenBank/DDBJ databases">
        <title>Comparative genomics of biotechnologically important yeasts.</title>
        <authorList>
            <consortium name="DOE Joint Genome Institute"/>
            <person name="Riley R."/>
            <person name="Haridas S."/>
            <person name="Wolfe K.H."/>
            <person name="Lopes M.R."/>
            <person name="Hittinger C.T."/>
            <person name="Goker M."/>
            <person name="Salamov A."/>
            <person name="Wisecaver J."/>
            <person name="Long T.M."/>
            <person name="Aerts A.L."/>
            <person name="Barry K."/>
            <person name="Choi C."/>
            <person name="Clum A."/>
            <person name="Coughlan A.Y."/>
            <person name="Deshpande S."/>
            <person name="Douglass A.P."/>
            <person name="Hanson S.J."/>
            <person name="Klenk H.-P."/>
            <person name="Labutti K."/>
            <person name="Lapidus A."/>
            <person name="Lindquist E."/>
            <person name="Lipzen A."/>
            <person name="Meier-Kolthoff J.P."/>
            <person name="Ohm R.A."/>
            <person name="Otillar R.P."/>
            <person name="Pangilinan J."/>
            <person name="Peng Y."/>
            <person name="Rokas A."/>
            <person name="Rosa C.A."/>
            <person name="Scheuner C."/>
            <person name="Sibirny A.A."/>
            <person name="Slot J.C."/>
            <person name="Stielow J.B."/>
            <person name="Sun H."/>
            <person name="Kurtzman C.P."/>
            <person name="Blackwell M."/>
            <person name="Grigoriev I.V."/>
            <person name="Jeffries T.W."/>
        </authorList>
    </citation>
    <scope>NUCLEOTIDE SEQUENCE [LARGE SCALE GENOMIC DNA]</scope>
    <source>
        <strain evidence="7">DSM 1968</strain>
    </source>
</reference>
<dbReference type="InterPro" id="IPR013332">
    <property type="entry name" value="KPR_N"/>
</dbReference>
<keyword evidence="3" id="KW-0560">Oxidoreductase</keyword>
<proteinExistence type="inferred from homology"/>
<sequence length="364" mass="41044">MTNTPINPLHQSDKPKILLIGLGGVGIIVALALETASKSNVTCLVRSNYHQITQHGYQINSINRGILHNWKPSNIINNINSAKDFGPFDYIIISTKNIPDSNSKSHDLLPFIDTNSSQNNSIINQNTTIILMQNGIDIEKPFFKKFPNNTILSVAALIGSVNNNSVVNHNGADRLIIGYFNNPNLSSDLQFQSAQRFINTYNCEQFPDNAVYDPDTRKTRWEKLLYNATFNVICSILNLDTTRCLISPSNTKLFEDGMNEICKIAKAENIDLNPRFKYQMIYNRLNYNYYTPSMLVDSRNNNLIEIEVILGNAIKIANSLNVNVPTLSVLYELGKMKQFRLKELNGLVQIDDSKPQESPLPPDF</sequence>
<dbReference type="STRING" id="1344418.A0A1D2VN88"/>
<evidence type="ECO:0000256" key="3">
    <source>
        <dbReference type="ARBA" id="ARBA00023002"/>
    </source>
</evidence>
<dbReference type="Pfam" id="PF08546">
    <property type="entry name" value="ApbA_C"/>
    <property type="match status" value="1"/>
</dbReference>
<dbReference type="InterPro" id="IPR008927">
    <property type="entry name" value="6-PGluconate_DH-like_C_sf"/>
</dbReference>
<feature type="domain" description="Ketopantoate reductase N-terminal" evidence="4">
    <location>
        <begin position="17"/>
        <end position="181"/>
    </location>
</feature>
<keyword evidence="7" id="KW-1185">Reference proteome</keyword>
<dbReference type="OrthoDB" id="3609at2759"/>
<dbReference type="GO" id="GO:0005737">
    <property type="term" value="C:cytoplasm"/>
    <property type="evidence" value="ECO:0007669"/>
    <property type="project" value="TreeGrafter"/>
</dbReference>
<dbReference type="SUPFAM" id="SSF48179">
    <property type="entry name" value="6-phosphogluconate dehydrogenase C-terminal domain-like"/>
    <property type="match status" value="1"/>
</dbReference>
<evidence type="ECO:0000256" key="2">
    <source>
        <dbReference type="ARBA" id="ARBA00022857"/>
    </source>
</evidence>
<accession>A0A1D2VN88</accession>
<dbReference type="InParanoid" id="A0A1D2VN88"/>
<dbReference type="EMBL" id="KV454476">
    <property type="protein sequence ID" value="ODV63070.1"/>
    <property type="molecule type" value="Genomic_DNA"/>
</dbReference>
<dbReference type="Proteomes" id="UP000095038">
    <property type="component" value="Unassembled WGS sequence"/>
</dbReference>
<evidence type="ECO:0000259" key="5">
    <source>
        <dbReference type="Pfam" id="PF08546"/>
    </source>
</evidence>
<evidence type="ECO:0000259" key="4">
    <source>
        <dbReference type="Pfam" id="PF02558"/>
    </source>
</evidence>
<protein>
    <submittedName>
        <fullName evidence="6">6-phosphogluconate dehydrogenase C-terminal domain-like protein</fullName>
    </submittedName>
</protein>
<dbReference type="NCBIfam" id="TIGR00745">
    <property type="entry name" value="apbA_panE"/>
    <property type="match status" value="1"/>
</dbReference>
<dbReference type="FunFam" id="1.10.1040.10:FF:000017">
    <property type="entry name" value="2-dehydropantoate 2-reductase"/>
    <property type="match status" value="1"/>
</dbReference>
<dbReference type="Gene3D" id="3.40.50.720">
    <property type="entry name" value="NAD(P)-binding Rossmann-like Domain"/>
    <property type="match status" value="1"/>
</dbReference>
<dbReference type="InterPro" id="IPR013328">
    <property type="entry name" value="6PGD_dom2"/>
</dbReference>
<dbReference type="GeneID" id="30963912"/>
<dbReference type="SUPFAM" id="SSF51735">
    <property type="entry name" value="NAD(P)-binding Rossmann-fold domains"/>
    <property type="match status" value="1"/>
</dbReference>
<organism evidence="6 7">
    <name type="scientific">Ascoidea rubescens DSM 1968</name>
    <dbReference type="NCBI Taxonomy" id="1344418"/>
    <lineage>
        <taxon>Eukaryota</taxon>
        <taxon>Fungi</taxon>
        <taxon>Dikarya</taxon>
        <taxon>Ascomycota</taxon>
        <taxon>Saccharomycotina</taxon>
        <taxon>Saccharomycetes</taxon>
        <taxon>Ascoideaceae</taxon>
        <taxon>Ascoidea</taxon>
    </lineage>
</organism>
<dbReference type="AlphaFoldDB" id="A0A1D2VN88"/>